<comment type="caution">
    <text evidence="2">The sequence shown here is derived from an EMBL/GenBank/DDBJ whole genome shotgun (WGS) entry which is preliminary data.</text>
</comment>
<dbReference type="Pfam" id="PF04965">
    <property type="entry name" value="GPW_gp25"/>
    <property type="match status" value="1"/>
</dbReference>
<evidence type="ECO:0000313" key="2">
    <source>
        <dbReference type="EMBL" id="PWK42543.1"/>
    </source>
</evidence>
<proteinExistence type="predicted"/>
<dbReference type="SUPFAM" id="SSF160719">
    <property type="entry name" value="gpW/gp25-like"/>
    <property type="match status" value="1"/>
</dbReference>
<gene>
    <name evidence="2" type="ORF">C8D97_11812</name>
</gene>
<dbReference type="RefSeq" id="WP_109765112.1">
    <property type="nucleotide sequence ID" value="NZ_QGGU01000018.1"/>
</dbReference>
<feature type="domain" description="IraD/Gp25-like" evidence="1">
    <location>
        <begin position="27"/>
        <end position="112"/>
    </location>
</feature>
<evidence type="ECO:0000259" key="1">
    <source>
        <dbReference type="Pfam" id="PF04965"/>
    </source>
</evidence>
<reference evidence="2 3" key="1">
    <citation type="submission" date="2018-05" db="EMBL/GenBank/DDBJ databases">
        <title>Genomic Encyclopedia of Type Strains, Phase IV (KMG-IV): sequencing the most valuable type-strain genomes for metagenomic binning, comparative biology and taxonomic classification.</title>
        <authorList>
            <person name="Goeker M."/>
        </authorList>
    </citation>
    <scope>NUCLEOTIDE SEQUENCE [LARGE SCALE GENOMIC DNA]</scope>
    <source>
        <strain evidence="2 3">DSM 25350</strain>
    </source>
</reference>
<keyword evidence="3" id="KW-1185">Reference proteome</keyword>
<protein>
    <submittedName>
        <fullName evidence="2">Type VI secretion system protein</fullName>
    </submittedName>
</protein>
<dbReference type="AlphaFoldDB" id="A0A316FAS4"/>
<dbReference type="InterPro" id="IPR017737">
    <property type="entry name" value="TssE1-like"/>
</dbReference>
<dbReference type="Proteomes" id="UP000245790">
    <property type="component" value="Unassembled WGS sequence"/>
</dbReference>
<dbReference type="Gene3D" id="3.10.450.40">
    <property type="match status" value="1"/>
</dbReference>
<dbReference type="OrthoDB" id="119583at2"/>
<sequence>MSFKGNKVALLDILENRTNFTESMSTANSIRLHITRLLNSRQGVLEHLNDYGLPDVESIYGDLPYSQDDLAIAIKRVLEKYEPRLKRVTVRPRDKQDYECILRFQIDGMMNTGESIQMHTYFEELGKARVKNIYTGRARNATVF</sequence>
<accession>A0A316FAS4</accession>
<evidence type="ECO:0000313" key="3">
    <source>
        <dbReference type="Proteomes" id="UP000245790"/>
    </source>
</evidence>
<organism evidence="2 3">
    <name type="scientific">Pleionea mediterranea</name>
    <dbReference type="NCBI Taxonomy" id="523701"/>
    <lineage>
        <taxon>Bacteria</taxon>
        <taxon>Pseudomonadati</taxon>
        <taxon>Pseudomonadota</taxon>
        <taxon>Gammaproteobacteria</taxon>
        <taxon>Oceanospirillales</taxon>
        <taxon>Pleioneaceae</taxon>
        <taxon>Pleionea</taxon>
    </lineage>
</organism>
<dbReference type="EMBL" id="QGGU01000018">
    <property type="protein sequence ID" value="PWK42543.1"/>
    <property type="molecule type" value="Genomic_DNA"/>
</dbReference>
<dbReference type="InterPro" id="IPR007048">
    <property type="entry name" value="IraD/Gp25-like"/>
</dbReference>
<dbReference type="NCBIfam" id="TIGR03357">
    <property type="entry name" value="VI_zyme"/>
    <property type="match status" value="1"/>
</dbReference>
<name>A0A316FAS4_9GAMM</name>